<dbReference type="Proteomes" id="UP000290106">
    <property type="component" value="Unassembled WGS sequence"/>
</dbReference>
<feature type="transmembrane region" description="Helical" evidence="2">
    <location>
        <begin position="272"/>
        <end position="289"/>
    </location>
</feature>
<reference evidence="3 4" key="1">
    <citation type="submission" date="2019-01" db="EMBL/GenBank/DDBJ databases">
        <title>Blautia sp. nov. KGMB01111 isolated human feces.</title>
        <authorList>
            <person name="Park J.-E."/>
            <person name="Kim J.-S."/>
            <person name="Park S.-H."/>
        </authorList>
    </citation>
    <scope>NUCLEOTIDE SEQUENCE [LARGE SCALE GENOMIC DNA]</scope>
    <source>
        <strain evidence="3 4">KGMB01111</strain>
    </source>
</reference>
<evidence type="ECO:0000256" key="2">
    <source>
        <dbReference type="SAM" id="Phobius"/>
    </source>
</evidence>
<gene>
    <name evidence="3" type="ORF">ETP43_00995</name>
</gene>
<keyword evidence="2" id="KW-1133">Transmembrane helix</keyword>
<dbReference type="AlphaFoldDB" id="A0A4Q1REK5"/>
<protein>
    <submittedName>
        <fullName evidence="3">Zinc ribbon domain-containing protein</fullName>
    </submittedName>
</protein>
<keyword evidence="2" id="KW-0812">Transmembrane</keyword>
<dbReference type="EMBL" id="SDKC01000001">
    <property type="protein sequence ID" value="RXS73967.1"/>
    <property type="molecule type" value="Genomic_DNA"/>
</dbReference>
<feature type="transmembrane region" description="Helical" evidence="2">
    <location>
        <begin position="145"/>
        <end position="166"/>
    </location>
</feature>
<evidence type="ECO:0000313" key="4">
    <source>
        <dbReference type="Proteomes" id="UP000290106"/>
    </source>
</evidence>
<evidence type="ECO:0000256" key="1">
    <source>
        <dbReference type="SAM" id="MobiDB-lite"/>
    </source>
</evidence>
<keyword evidence="2" id="KW-0472">Membrane</keyword>
<proteinExistence type="predicted"/>
<dbReference type="RefSeq" id="WP_129256817.1">
    <property type="nucleotide sequence ID" value="NZ_SDKC01000001.1"/>
</dbReference>
<keyword evidence="4" id="KW-1185">Reference proteome</keyword>
<evidence type="ECO:0000313" key="3">
    <source>
        <dbReference type="EMBL" id="RXS73967.1"/>
    </source>
</evidence>
<name>A0A4Q1REK5_9FIRM</name>
<feature type="transmembrane region" description="Helical" evidence="2">
    <location>
        <begin position="192"/>
        <end position="212"/>
    </location>
</feature>
<feature type="region of interest" description="Disordered" evidence="1">
    <location>
        <begin position="56"/>
        <end position="124"/>
    </location>
</feature>
<feature type="compositionally biased region" description="Basic and acidic residues" evidence="1">
    <location>
        <begin position="80"/>
        <end position="90"/>
    </location>
</feature>
<feature type="compositionally biased region" description="Low complexity" evidence="1">
    <location>
        <begin position="99"/>
        <end position="113"/>
    </location>
</feature>
<organism evidence="3 4">
    <name type="scientific">Blautia faecicola</name>
    <dbReference type="NCBI Taxonomy" id="2509240"/>
    <lineage>
        <taxon>Bacteria</taxon>
        <taxon>Bacillati</taxon>
        <taxon>Bacillota</taxon>
        <taxon>Clostridia</taxon>
        <taxon>Lachnospirales</taxon>
        <taxon>Lachnospiraceae</taxon>
        <taxon>Blautia</taxon>
    </lineage>
</organism>
<comment type="caution">
    <text evidence="3">The sequence shown here is derived from an EMBL/GenBank/DDBJ whole genome shotgun (WGS) entry which is preliminary data.</text>
</comment>
<accession>A0A4Q1REK5</accession>
<feature type="compositionally biased region" description="Basic residues" evidence="1">
    <location>
        <begin position="114"/>
        <end position="124"/>
    </location>
</feature>
<dbReference type="OrthoDB" id="2068446at2"/>
<sequence>MKCPSCGAEVTGRFCSYCGAPLPAASDANLSAANNTDDDRLVDDWKSFDDYVNRKSTAPAAAGNSGTGRPASGTTRTAAGRREEDRKKQTSDSGRYKNTATNQHTVHKTTTQKTKTKHKKKKKGGGLLSAAASLTTGSVKLGGTLFYLVLQWICVALMALSTLRMAQNFWANRVTLGSIAGVVQEKNYAQGIYLIGALICVGFGCIQALWIASRKRMPDHGKIRQVDMGRGLFGFVVLVLLAFASTYAYPILPASPAPLEGAKLFFHIVDDLGKSFLFMNVIGAVLCVVRKMGTR</sequence>
<feature type="transmembrane region" description="Helical" evidence="2">
    <location>
        <begin position="232"/>
        <end position="252"/>
    </location>
</feature>